<dbReference type="EMBL" id="CZPT02001053">
    <property type="protein sequence ID" value="SCU68729.1"/>
    <property type="molecule type" value="Genomic_DNA"/>
</dbReference>
<dbReference type="GO" id="GO:0006334">
    <property type="term" value="P:nucleosome assembly"/>
    <property type="evidence" value="ECO:0007669"/>
    <property type="project" value="InterPro"/>
</dbReference>
<gene>
    <name evidence="2" type="ORF">TEOVI_000800300</name>
</gene>
<dbReference type="GeneID" id="92381937"/>
<dbReference type="RefSeq" id="XP_067079831.1">
    <property type="nucleotide sequence ID" value="XM_067223730.1"/>
</dbReference>
<organism evidence="2 3">
    <name type="scientific">Trypanosoma equiperdum</name>
    <dbReference type="NCBI Taxonomy" id="5694"/>
    <lineage>
        <taxon>Eukaryota</taxon>
        <taxon>Discoba</taxon>
        <taxon>Euglenozoa</taxon>
        <taxon>Kinetoplastea</taxon>
        <taxon>Metakinetoplastina</taxon>
        <taxon>Trypanosomatida</taxon>
        <taxon>Trypanosomatidae</taxon>
        <taxon>Trypanosoma</taxon>
    </lineage>
</organism>
<dbReference type="VEuPathDB" id="TriTrypDB:TEOVI_000800300"/>
<dbReference type="Proteomes" id="UP000195570">
    <property type="component" value="Unassembled WGS sequence"/>
</dbReference>
<evidence type="ECO:0000313" key="2">
    <source>
        <dbReference type="EMBL" id="SCU68729.1"/>
    </source>
</evidence>
<reference evidence="2" key="1">
    <citation type="submission" date="2016-09" db="EMBL/GenBank/DDBJ databases">
        <authorList>
            <person name="Hebert L."/>
            <person name="Moumen B."/>
        </authorList>
    </citation>
    <scope>NUCLEOTIDE SEQUENCE [LARGE SCALE GENOMIC DNA]</scope>
    <source>
        <strain evidence="2">OVI</strain>
    </source>
</reference>
<dbReference type="InterPro" id="IPR037231">
    <property type="entry name" value="NAP-like_sf"/>
</dbReference>
<dbReference type="PANTHER" id="PTHR11875">
    <property type="entry name" value="TESTIS-SPECIFIC Y-ENCODED PROTEIN"/>
    <property type="match status" value="1"/>
</dbReference>
<dbReference type="GO" id="GO:0005634">
    <property type="term" value="C:nucleus"/>
    <property type="evidence" value="ECO:0007669"/>
    <property type="project" value="InterPro"/>
</dbReference>
<dbReference type="AlphaFoldDB" id="A0A1G4IA48"/>
<comment type="caution">
    <text evidence="2">The sequence shown here is derived from an EMBL/GenBank/DDBJ whole genome shotgun (WGS) entry which is preliminary data.</text>
</comment>
<keyword evidence="3" id="KW-1185">Reference proteome</keyword>
<evidence type="ECO:0000313" key="3">
    <source>
        <dbReference type="Proteomes" id="UP000195570"/>
    </source>
</evidence>
<sequence>MSSIPVDVLNAVTQCNEKVTAVEKEIEEFTNQVRIDFRSKIEPLFDKRHLELEKIEGFWGSAFVAVESPLMGLLNGTIDPKIVRALTDFRVKTSVRDGSICRCVSVTFRPNMFVKEGTFSRELDPSVNTLSLQPILWKPGTEKARTDSLFRFFSPECKDIEFLERALTEFDELFQNPLLAFE</sequence>
<protein>
    <submittedName>
        <fullName evidence="2">Nucleosome assembly protein (NAP), putative</fullName>
    </submittedName>
</protein>
<dbReference type="InterPro" id="IPR002164">
    <property type="entry name" value="NAP_family"/>
</dbReference>
<evidence type="ECO:0000256" key="1">
    <source>
        <dbReference type="ARBA" id="ARBA00009947"/>
    </source>
</evidence>
<name>A0A1G4IA48_TRYEQ</name>
<dbReference type="SUPFAM" id="SSF143113">
    <property type="entry name" value="NAP-like"/>
    <property type="match status" value="1"/>
</dbReference>
<comment type="similarity">
    <text evidence="1">Belongs to the nucleosome assembly protein (NAP) family.</text>
</comment>
<proteinExistence type="inferred from homology"/>
<accession>A0A1G4IA48</accession>